<name>A0ABT9W5G0_9BACI</name>
<dbReference type="EMBL" id="JAUSTY010000035">
    <property type="protein sequence ID" value="MDQ0168493.1"/>
    <property type="molecule type" value="Genomic_DNA"/>
</dbReference>
<dbReference type="SUPFAM" id="SSF63829">
    <property type="entry name" value="Calcium-dependent phosphotriesterase"/>
    <property type="match status" value="1"/>
</dbReference>
<dbReference type="Pfam" id="PF05593">
    <property type="entry name" value="RHS_repeat"/>
    <property type="match status" value="2"/>
</dbReference>
<organism evidence="5 6">
    <name type="scientific">Caldalkalibacillus horti</name>
    <dbReference type="NCBI Taxonomy" id="77523"/>
    <lineage>
        <taxon>Bacteria</taxon>
        <taxon>Bacillati</taxon>
        <taxon>Bacillota</taxon>
        <taxon>Bacilli</taxon>
        <taxon>Bacillales</taxon>
        <taxon>Bacillaceae</taxon>
        <taxon>Caldalkalibacillus</taxon>
    </lineage>
</organism>
<dbReference type="InterPro" id="IPR022385">
    <property type="entry name" value="Rhs_assc_core"/>
</dbReference>
<dbReference type="InterPro" id="IPR031325">
    <property type="entry name" value="RHS_repeat"/>
</dbReference>
<evidence type="ECO:0000313" key="6">
    <source>
        <dbReference type="Proteomes" id="UP001235840"/>
    </source>
</evidence>
<evidence type="ECO:0000259" key="4">
    <source>
        <dbReference type="Pfam" id="PF25023"/>
    </source>
</evidence>
<keyword evidence="1" id="KW-0677">Repeat</keyword>
<dbReference type="RefSeq" id="WP_307398262.1">
    <property type="nucleotide sequence ID" value="NZ_BAAADK010000005.1"/>
</dbReference>
<comment type="caution">
    <text evidence="5">The sequence shown here is derived from an EMBL/GenBank/DDBJ whole genome shotgun (WGS) entry which is preliminary data.</text>
</comment>
<gene>
    <name evidence="5" type="ORF">J2S11_004455</name>
</gene>
<dbReference type="InterPro" id="IPR056823">
    <property type="entry name" value="TEN-like_YD-shell"/>
</dbReference>
<evidence type="ECO:0000259" key="3">
    <source>
        <dbReference type="Pfam" id="PF20148"/>
    </source>
</evidence>
<protein>
    <submittedName>
        <fullName evidence="5">RHS repeat-associated protein</fullName>
    </submittedName>
</protein>
<feature type="region of interest" description="Disordered" evidence="2">
    <location>
        <begin position="1455"/>
        <end position="1479"/>
    </location>
</feature>
<dbReference type="NCBIfam" id="TIGR03696">
    <property type="entry name" value="Rhs_assc_core"/>
    <property type="match status" value="1"/>
</dbReference>
<dbReference type="Pfam" id="PF25023">
    <property type="entry name" value="TEN_YD-shell"/>
    <property type="match status" value="3"/>
</dbReference>
<feature type="region of interest" description="Disordered" evidence="2">
    <location>
        <begin position="1512"/>
        <end position="1546"/>
    </location>
</feature>
<sequence length="2079" mass="236084">MRKMIHFVSARKKAILSCFLAIILTVTSIPIFPFLGEHKVKADTNLEINPSRFNTVYGGEAEIIFSYEDMPHDTRIEVIDPVQHLIASDMYEHGTDHIVIWDGKIGDQPATDGIYTIQVEPQEEKFKEWAKEATVEVFNPNPPAPRDLEIEPNLRSDSHVIRGLAEKGTEVTLEIRYTKREGYDQVPGETVMYSSIPVQDQRNKLADKTIEASYFTDFPLRDDNKPEDYVGEWEIELSLNAHEIAHITATATRKIDGKSSGVSEALDVLRFKAPTYHVTWEALAGYYYRAMGVEEMVAGASKIAEFNRVENVCVEARTCPGTILRGTNILIMDPVLAGAILREELADLTWEKIANRTALNTPKWWDPIILSTGNFYFQHMNMALQATLPLEFEITYHSRDTYDGAIGVGWHHSYEWRLEHREQGVIYVVTPEGAMYEYIPTGNGQYQTPVGFYDTLTKLPNGKYQLETPQKWKYVFREDGVLLSITDNNQNQATLSYIGTVLQSVSTQGASMTLTYGKSGKLEKLTDHSGRSVHYDYNELTHDLTGVTLADGAKIGFKYNEKHQMTEMTNPNGTATLINEYDDQDRVIRQRDFNGAWGEIQYFPEQKKTITTDPFGRMTTFHYDDRYRQTKIEYPNGTTEEYEYDVNDNITLFRDRNGNETRYKYDERGNLLQVIDPVGAVLNVTYTSFNQPAVVTDPLGQKTVFEYDSKGNLLALVDALGQRFEIQVDSRGNITQVKNANGEVTRMTNDSFGFPSLIIDPAGNQLKVERDSLHLVKQMTDPLGNVSKYEYDTRDRMIASVNALNQRETYAYDKDSNLISYTNVAGAKTTFQYSFDLPTSVTDALNQTNSYKYDILGNIVEERLANGAVTKYEYDELDRLIKVIDPEGYVSNYAYDGNGNLTAYSDAQGGTHQISYDSRNLPISMTDAEGSTTTYTYDLLGRLLKETNTLGNSTFYEYDAIGQLIKVRDALQNETHYEYDAAGRMVKMRNPNGAVWSLSYDRLGQLTQVTDPLGQVSTLRRDRLGRVIQSVDEAGAITSYSYDQLHRITSMTNANGHTTRFTYDALGNVTQVTDAKNQATTYSYDVLGRLIGVTNALQNQTSYTYDQVGNLTSKTDALGRATQYVYNLRNEVIQRINPLDQVTQFSYDGNGNLLTFMYPDQTQTQYAYDQMNRVSQVLYHDGKQVAYAYDRLGRRTNMNDSTGTTTYQYDALNRLTEVTNMWDQTVQYEWTATGQRSKIIYPDQSTASYQYDLLDRLVQVRDQRGETTTYEYNAQSLVTTKTLPSQAKSTYVYDQVGQLLELAHSNQRGKVLERLRYTYDPIGNRIRMDRFDDGNDEDKGDSDFSKMKTNEYAYDALNQLIQVQSYNTYDRSALAMTTYSYDEVGNRLSKIMHVGSISDTELYTYDAADKLIYWENGDDSKEYEYDLRGNLLRVIGNSVETVTQEVYTPPTLDDENIEEEEQGIEEEDLGIEEEDEEHGQENWNEELELELNNLLGLNELDDDLNSLKATDTSLENEESFGEDHAPESVTDPKDVDNSDEQNELEQEMELEEDVIREIQELNELISINRKSDVIEQYSWGSNNKLIQAINHKGDITNYFYDGDGNRVKMTLDIQRGPGGNNGNNGNNNGNNGNNGNGNNGNNGNGNNGNGNNGNGNGNNGNNGNGHNKCDFVVPPGFVPPGLAKKCGTGEDPYPDSHPGGPRDGWEHQHKKRHWEFHYTNDVTLALPEVLQVAEIDTTLWRQTYVYGAHNERISMNYVPAYDHDNGWEPSPGEGGAQPGTTPKTLYFLADGLGSTLGLLTYDGRISARYDYDEFGIVQSTKKFDINWPGPDNMYGYTGLEYEYYTDLNYARARYYKAEIGRFISEDSYLGGIFNPQSQNLYTYVHNNPLIYVDPSGMSPDEAADLYKVNEYINMLNREYHWETERGNREEANNALRIATQYFNNYKVNYSKYDLIGVGKLPLKEYSNNSSDIAMKFRLDNNLKDKLYVEIPAGFEFLGYEESTYTIMQQIGGNITKFVSNLIQNPISMPVTLTLDDVGVPKAGAKRTILYIEKDNKNYNAVIETYKGEATYIRGWKHYK</sequence>
<dbReference type="Pfam" id="PF20148">
    <property type="entry name" value="DUF6531"/>
    <property type="match status" value="1"/>
</dbReference>
<feature type="domain" description="DUF6531" evidence="3">
    <location>
        <begin position="366"/>
        <end position="438"/>
    </location>
</feature>
<evidence type="ECO:0000313" key="5">
    <source>
        <dbReference type="EMBL" id="MDQ0168493.1"/>
    </source>
</evidence>
<feature type="domain" description="Teneurin-like YD-shell" evidence="4">
    <location>
        <begin position="640"/>
        <end position="753"/>
    </location>
</feature>
<feature type="domain" description="Teneurin-like YD-shell" evidence="4">
    <location>
        <begin position="849"/>
        <end position="1035"/>
    </location>
</feature>
<dbReference type="PANTHER" id="PTHR32305">
    <property type="match status" value="1"/>
</dbReference>
<dbReference type="InterPro" id="IPR045351">
    <property type="entry name" value="DUF6531"/>
</dbReference>
<reference evidence="5 6" key="1">
    <citation type="submission" date="2023-07" db="EMBL/GenBank/DDBJ databases">
        <title>Genomic Encyclopedia of Type Strains, Phase IV (KMG-IV): sequencing the most valuable type-strain genomes for metagenomic binning, comparative biology and taxonomic classification.</title>
        <authorList>
            <person name="Goeker M."/>
        </authorList>
    </citation>
    <scope>NUCLEOTIDE SEQUENCE [LARGE SCALE GENOMIC DNA]</scope>
    <source>
        <strain evidence="5 6">DSM 12751</strain>
    </source>
</reference>
<accession>A0ABT9W5G0</accession>
<evidence type="ECO:0000256" key="1">
    <source>
        <dbReference type="ARBA" id="ARBA00022737"/>
    </source>
</evidence>
<feature type="compositionally biased region" description="Acidic residues" evidence="2">
    <location>
        <begin position="1537"/>
        <end position="1546"/>
    </location>
</feature>
<feature type="region of interest" description="Disordered" evidence="2">
    <location>
        <begin position="1610"/>
        <end position="1661"/>
    </location>
</feature>
<dbReference type="InterPro" id="IPR006530">
    <property type="entry name" value="YD"/>
</dbReference>
<feature type="compositionally biased region" description="Basic and acidic residues" evidence="2">
    <location>
        <begin position="1521"/>
        <end position="1536"/>
    </location>
</feature>
<dbReference type="Proteomes" id="UP001235840">
    <property type="component" value="Unassembled WGS sequence"/>
</dbReference>
<proteinExistence type="predicted"/>
<keyword evidence="6" id="KW-1185">Reference proteome</keyword>
<feature type="region of interest" description="Disordered" evidence="2">
    <location>
        <begin position="1680"/>
        <end position="1706"/>
    </location>
</feature>
<dbReference type="InterPro" id="IPR050708">
    <property type="entry name" value="T6SS_VgrG/RHS"/>
</dbReference>
<feature type="domain" description="Teneurin-like YD-shell" evidence="4">
    <location>
        <begin position="1039"/>
        <end position="1196"/>
    </location>
</feature>
<dbReference type="Gene3D" id="2.180.10.10">
    <property type="entry name" value="RHS repeat-associated core"/>
    <property type="match status" value="5"/>
</dbReference>
<feature type="compositionally biased region" description="Gly residues" evidence="2">
    <location>
        <begin position="1632"/>
        <end position="1661"/>
    </location>
</feature>
<dbReference type="PANTHER" id="PTHR32305:SF15">
    <property type="entry name" value="PROTEIN RHSA-RELATED"/>
    <property type="match status" value="1"/>
</dbReference>
<evidence type="ECO:0000256" key="2">
    <source>
        <dbReference type="SAM" id="MobiDB-lite"/>
    </source>
</evidence>
<dbReference type="NCBIfam" id="TIGR01643">
    <property type="entry name" value="YD_repeat_2x"/>
    <property type="match status" value="14"/>
</dbReference>